<dbReference type="Pfam" id="PF10153">
    <property type="entry name" value="Efg1"/>
    <property type="match status" value="1"/>
</dbReference>
<sequence length="285" mass="32943">MPPTRTAKQNQPQASSSKAKLDAKKSHKRRPHAGQEPHAQAAPGVQKTKAALRQTRRLLAKDKLAADVRVATERRLKALEADLAQAERARKERTLATRYHKHKFIERQKVTRKVIQTKRELEACTDKKRKKKLEKALYELRVDLNYILVRQVDPRPASADVNLAAYFSQHYPKLRKYISLFPPEIRQKDDADGKSKEMEEQVNERVKTDAQREEIRQQIRSQMEREELSSQPELEERRSRKAALDFGESDTGATNKPAKSLSSKQVPKIEEDEFFGEESDHEDDE</sequence>
<evidence type="ECO:0000313" key="11">
    <source>
        <dbReference type="Proteomes" id="UP000053257"/>
    </source>
</evidence>
<keyword evidence="6 8" id="KW-0175">Coiled coil</keyword>
<evidence type="ECO:0000313" key="10">
    <source>
        <dbReference type="EMBL" id="KIP09059.1"/>
    </source>
</evidence>
<dbReference type="InterPro" id="IPR050786">
    <property type="entry name" value="EFG1_rRNA-proc"/>
</dbReference>
<comment type="similarity">
    <text evidence="2">Belongs to the EFG1 family.</text>
</comment>
<dbReference type="Proteomes" id="UP000053257">
    <property type="component" value="Unassembled WGS sequence"/>
</dbReference>
<name>A0A0C3NUP8_PHLG1</name>
<evidence type="ECO:0000256" key="2">
    <source>
        <dbReference type="ARBA" id="ARBA00006916"/>
    </source>
</evidence>
<evidence type="ECO:0000256" key="8">
    <source>
        <dbReference type="SAM" id="Coils"/>
    </source>
</evidence>
<keyword evidence="5" id="KW-0698">rRNA processing</keyword>
<feature type="non-terminal residue" evidence="10">
    <location>
        <position position="285"/>
    </location>
</feature>
<dbReference type="EMBL" id="KN840471">
    <property type="protein sequence ID" value="KIP09059.1"/>
    <property type="molecule type" value="Genomic_DNA"/>
</dbReference>
<evidence type="ECO:0000256" key="3">
    <source>
        <dbReference type="ARBA" id="ARBA00018689"/>
    </source>
</evidence>
<dbReference type="InterPro" id="IPR019310">
    <property type="entry name" value="Efg1"/>
</dbReference>
<evidence type="ECO:0000256" key="1">
    <source>
        <dbReference type="ARBA" id="ARBA00004604"/>
    </source>
</evidence>
<dbReference type="GO" id="GO:0030688">
    <property type="term" value="C:preribosome, small subunit precursor"/>
    <property type="evidence" value="ECO:0007669"/>
    <property type="project" value="TreeGrafter"/>
</dbReference>
<feature type="region of interest" description="Disordered" evidence="9">
    <location>
        <begin position="186"/>
        <end position="285"/>
    </location>
</feature>
<feature type="compositionally biased region" description="Acidic residues" evidence="9">
    <location>
        <begin position="270"/>
        <end position="285"/>
    </location>
</feature>
<dbReference type="GO" id="GO:0000462">
    <property type="term" value="P:maturation of SSU-rRNA from tricistronic rRNA transcript (SSU-rRNA, 5.8S rRNA, LSU-rRNA)"/>
    <property type="evidence" value="ECO:0007669"/>
    <property type="project" value="TreeGrafter"/>
</dbReference>
<evidence type="ECO:0000256" key="5">
    <source>
        <dbReference type="ARBA" id="ARBA00022552"/>
    </source>
</evidence>
<organism evidence="10 11">
    <name type="scientific">Phlebiopsis gigantea (strain 11061_1 CR5-6)</name>
    <name type="common">White-rot fungus</name>
    <name type="synonym">Peniophora gigantea</name>
    <dbReference type="NCBI Taxonomy" id="745531"/>
    <lineage>
        <taxon>Eukaryota</taxon>
        <taxon>Fungi</taxon>
        <taxon>Dikarya</taxon>
        <taxon>Basidiomycota</taxon>
        <taxon>Agaricomycotina</taxon>
        <taxon>Agaricomycetes</taxon>
        <taxon>Polyporales</taxon>
        <taxon>Phanerochaetaceae</taxon>
        <taxon>Phlebiopsis</taxon>
    </lineage>
</organism>
<reference evidence="10 11" key="1">
    <citation type="journal article" date="2014" name="PLoS Genet.">
        <title>Analysis of the Phlebiopsis gigantea genome, transcriptome and secretome provides insight into its pioneer colonization strategies of wood.</title>
        <authorList>
            <person name="Hori C."/>
            <person name="Ishida T."/>
            <person name="Igarashi K."/>
            <person name="Samejima M."/>
            <person name="Suzuki H."/>
            <person name="Master E."/>
            <person name="Ferreira P."/>
            <person name="Ruiz-Duenas F.J."/>
            <person name="Held B."/>
            <person name="Canessa P."/>
            <person name="Larrondo L.F."/>
            <person name="Schmoll M."/>
            <person name="Druzhinina I.S."/>
            <person name="Kubicek C.P."/>
            <person name="Gaskell J.A."/>
            <person name="Kersten P."/>
            <person name="St John F."/>
            <person name="Glasner J."/>
            <person name="Sabat G."/>
            <person name="Splinter BonDurant S."/>
            <person name="Syed K."/>
            <person name="Yadav J."/>
            <person name="Mgbeahuruike A.C."/>
            <person name="Kovalchuk A."/>
            <person name="Asiegbu F.O."/>
            <person name="Lackner G."/>
            <person name="Hoffmeister D."/>
            <person name="Rencoret J."/>
            <person name="Gutierrez A."/>
            <person name="Sun H."/>
            <person name="Lindquist E."/>
            <person name="Barry K."/>
            <person name="Riley R."/>
            <person name="Grigoriev I.V."/>
            <person name="Henrissat B."/>
            <person name="Kues U."/>
            <person name="Berka R.M."/>
            <person name="Martinez A.T."/>
            <person name="Covert S.F."/>
            <person name="Blanchette R.A."/>
            <person name="Cullen D."/>
        </authorList>
    </citation>
    <scope>NUCLEOTIDE SEQUENCE [LARGE SCALE GENOMIC DNA]</scope>
    <source>
        <strain evidence="10 11">11061_1 CR5-6</strain>
    </source>
</reference>
<feature type="coiled-coil region" evidence="8">
    <location>
        <begin position="69"/>
        <end position="96"/>
    </location>
</feature>
<dbReference type="PANTHER" id="PTHR33911">
    <property type="entry name" value="RRNA-PROCESSING PROTEIN EFG1"/>
    <property type="match status" value="1"/>
</dbReference>
<dbReference type="HOGENOM" id="CLU_066912_2_1_1"/>
<evidence type="ECO:0000256" key="4">
    <source>
        <dbReference type="ARBA" id="ARBA00019827"/>
    </source>
</evidence>
<keyword evidence="11" id="KW-1185">Reference proteome</keyword>
<dbReference type="GO" id="GO:0005730">
    <property type="term" value="C:nucleolus"/>
    <property type="evidence" value="ECO:0007669"/>
    <property type="project" value="UniProtKB-SubCell"/>
</dbReference>
<comment type="subcellular location">
    <subcellularLocation>
        <location evidence="1">Nucleus</location>
        <location evidence="1">Nucleolus</location>
    </subcellularLocation>
</comment>
<feature type="compositionally biased region" description="Polar residues" evidence="9">
    <location>
        <begin position="1"/>
        <end position="13"/>
    </location>
</feature>
<dbReference type="PANTHER" id="PTHR33911:SF1">
    <property type="entry name" value="RRNA-PROCESSING PROTEIN EFG1"/>
    <property type="match status" value="1"/>
</dbReference>
<protein>
    <recommendedName>
        <fullName evidence="3">rRNA-processing protein EFG1</fullName>
    </recommendedName>
    <alternativeName>
        <fullName evidence="4">rRNA-processing protein efg1</fullName>
    </alternativeName>
</protein>
<feature type="compositionally biased region" description="Basic and acidic residues" evidence="9">
    <location>
        <begin position="186"/>
        <end position="238"/>
    </location>
</feature>
<feature type="region of interest" description="Disordered" evidence="9">
    <location>
        <begin position="1"/>
        <end position="48"/>
    </location>
</feature>
<accession>A0A0C3NUP8</accession>
<evidence type="ECO:0000256" key="6">
    <source>
        <dbReference type="ARBA" id="ARBA00023054"/>
    </source>
</evidence>
<dbReference type="AlphaFoldDB" id="A0A0C3NUP8"/>
<evidence type="ECO:0000256" key="9">
    <source>
        <dbReference type="SAM" id="MobiDB-lite"/>
    </source>
</evidence>
<proteinExistence type="inferred from homology"/>
<gene>
    <name evidence="10" type="ORF">PHLGIDRAFT_44323</name>
</gene>
<dbReference type="STRING" id="745531.A0A0C3NUP8"/>
<dbReference type="OrthoDB" id="47732at2759"/>
<keyword evidence="7" id="KW-0539">Nucleus</keyword>
<evidence type="ECO:0000256" key="7">
    <source>
        <dbReference type="ARBA" id="ARBA00023242"/>
    </source>
</evidence>